<dbReference type="AlphaFoldDB" id="A0A8T1X3W8"/>
<sequence>MSVQAHIDFFEAFTAAITTTTSATSAAAAAATASCNVDVHAVVADMETTVPPATLPPTTSTATTATTSTTSTARAMPSPAQPRTSADARAANRLADAQPTTEVASSALLDIFADHEDTAEPLTEPLTEPLIESAVVVAADHESSTAHFIEHVHRIWYGDLQHLSYDYCWRQMHATPADAIPIQKQRELHAPSSHKDDNDDDNDDWMDVDAQADPGAHWNPSDGLFPYDEPTGVDNHNAPASNTNAVDDTEATQAAKWKERVQRIWHGDLRHLSYAYRWRQVQAARASAAPTRGAQDAQGESKLPTSTGRRHHHHHKNAALHDVPAATAQSAPPTTAALRGVQSPARPARLLPTRIPLPRLRTSALRPVEAPANVGDQIDRAAATKDPSSASTRPAAYTQPAANKSPAADTKPAADSLPQRQRRHRSHLAELRARLQNVRSRLFDFRASPRFLQRVADAKQRRQTAASASAAY</sequence>
<feature type="region of interest" description="Disordered" evidence="1">
    <location>
        <begin position="50"/>
        <end position="85"/>
    </location>
</feature>
<reference evidence="2" key="1">
    <citation type="submission" date="2021-02" db="EMBL/GenBank/DDBJ databases">
        <authorList>
            <person name="Palmer J.M."/>
        </authorList>
    </citation>
    <scope>NUCLEOTIDE SEQUENCE</scope>
    <source>
        <strain evidence="2">SCRP23</strain>
    </source>
</reference>
<dbReference type="EMBL" id="JAGDFL010000024">
    <property type="protein sequence ID" value="KAG7400777.1"/>
    <property type="molecule type" value="Genomic_DNA"/>
</dbReference>
<evidence type="ECO:0000313" key="2">
    <source>
        <dbReference type="EMBL" id="KAG7400777.1"/>
    </source>
</evidence>
<evidence type="ECO:0000313" key="3">
    <source>
        <dbReference type="Proteomes" id="UP000693981"/>
    </source>
</evidence>
<gene>
    <name evidence="2" type="ORF">PHYBOEH_004583</name>
</gene>
<accession>A0A8T1X3W8</accession>
<proteinExistence type="predicted"/>
<dbReference type="Proteomes" id="UP000693981">
    <property type="component" value="Unassembled WGS sequence"/>
</dbReference>
<name>A0A8T1X3W8_9STRA</name>
<feature type="compositionally biased region" description="Low complexity" evidence="1">
    <location>
        <begin position="50"/>
        <end position="78"/>
    </location>
</feature>
<organism evidence="2 3">
    <name type="scientific">Phytophthora boehmeriae</name>
    <dbReference type="NCBI Taxonomy" id="109152"/>
    <lineage>
        <taxon>Eukaryota</taxon>
        <taxon>Sar</taxon>
        <taxon>Stramenopiles</taxon>
        <taxon>Oomycota</taxon>
        <taxon>Peronosporomycetes</taxon>
        <taxon>Peronosporales</taxon>
        <taxon>Peronosporaceae</taxon>
        <taxon>Phytophthora</taxon>
    </lineage>
</organism>
<feature type="compositionally biased region" description="Acidic residues" evidence="1">
    <location>
        <begin position="198"/>
        <end position="207"/>
    </location>
</feature>
<evidence type="ECO:0000256" key="1">
    <source>
        <dbReference type="SAM" id="MobiDB-lite"/>
    </source>
</evidence>
<feature type="compositionally biased region" description="Low complexity" evidence="1">
    <location>
        <begin position="344"/>
        <end position="362"/>
    </location>
</feature>
<feature type="region of interest" description="Disordered" evidence="1">
    <location>
        <begin position="287"/>
        <end position="425"/>
    </location>
</feature>
<feature type="compositionally biased region" description="Basic residues" evidence="1">
    <location>
        <begin position="308"/>
        <end position="318"/>
    </location>
</feature>
<keyword evidence="3" id="KW-1185">Reference proteome</keyword>
<feature type="region of interest" description="Disordered" evidence="1">
    <location>
        <begin position="186"/>
        <end position="252"/>
    </location>
</feature>
<comment type="caution">
    <text evidence="2">The sequence shown here is derived from an EMBL/GenBank/DDBJ whole genome shotgun (WGS) entry which is preliminary data.</text>
</comment>
<protein>
    <submittedName>
        <fullName evidence="2">Uncharacterized protein</fullName>
    </submittedName>
</protein>
<feature type="compositionally biased region" description="Low complexity" evidence="1">
    <location>
        <begin position="324"/>
        <end position="337"/>
    </location>
</feature>
<feature type="compositionally biased region" description="Basic and acidic residues" evidence="1">
    <location>
        <begin position="186"/>
        <end position="197"/>
    </location>
</feature>